<dbReference type="Pfam" id="PF13508">
    <property type="entry name" value="Acetyltransf_7"/>
    <property type="match status" value="1"/>
</dbReference>
<dbReference type="Gene3D" id="3.40.630.30">
    <property type="match status" value="1"/>
</dbReference>
<dbReference type="EMBL" id="PTIX01000008">
    <property type="protein sequence ID" value="PPK67085.1"/>
    <property type="molecule type" value="Genomic_DNA"/>
</dbReference>
<dbReference type="GO" id="GO:0016747">
    <property type="term" value="F:acyltransferase activity, transferring groups other than amino-acyl groups"/>
    <property type="evidence" value="ECO:0007669"/>
    <property type="project" value="InterPro"/>
</dbReference>
<protein>
    <submittedName>
        <fullName evidence="2">Acetyltransferase (GNAT) family protein</fullName>
    </submittedName>
</protein>
<dbReference type="PROSITE" id="PS51186">
    <property type="entry name" value="GNAT"/>
    <property type="match status" value="1"/>
</dbReference>
<dbReference type="SUPFAM" id="SSF55729">
    <property type="entry name" value="Acyl-CoA N-acyltransferases (Nat)"/>
    <property type="match status" value="1"/>
</dbReference>
<dbReference type="Proteomes" id="UP000239203">
    <property type="component" value="Unassembled WGS sequence"/>
</dbReference>
<keyword evidence="3" id="KW-1185">Reference proteome</keyword>
<sequence length="226" mass="23650">MVTEIATSLPELVERWQRGWGASRGFDPAIPLPGGLSVEIRLPHRQTELISLTPDDLDSVRSLVDRAVGADVPVWLTVMTSRPDEVDQIMRTAGLTTLPDESLMSADLAVHPYPGPPEGYAVEVTVERDVATAVAVHASGEIAARGYLAVVGTDGIVDMVSTEPAHQRRGLGSTIMGALAEAGRGLGATTGLLLASPQGRGLYKSLGWRVCSPAVVGKPVSGAPIS</sequence>
<dbReference type="AlphaFoldDB" id="A0A2S6GPB0"/>
<evidence type="ECO:0000313" key="2">
    <source>
        <dbReference type="EMBL" id="PPK67085.1"/>
    </source>
</evidence>
<evidence type="ECO:0000259" key="1">
    <source>
        <dbReference type="PROSITE" id="PS51186"/>
    </source>
</evidence>
<dbReference type="InterPro" id="IPR016181">
    <property type="entry name" value="Acyl_CoA_acyltransferase"/>
</dbReference>
<organism evidence="2 3">
    <name type="scientific">Actinokineospora auranticolor</name>
    <dbReference type="NCBI Taxonomy" id="155976"/>
    <lineage>
        <taxon>Bacteria</taxon>
        <taxon>Bacillati</taxon>
        <taxon>Actinomycetota</taxon>
        <taxon>Actinomycetes</taxon>
        <taxon>Pseudonocardiales</taxon>
        <taxon>Pseudonocardiaceae</taxon>
        <taxon>Actinokineospora</taxon>
    </lineage>
</organism>
<keyword evidence="2" id="KW-0808">Transferase</keyword>
<name>A0A2S6GPB0_9PSEU</name>
<feature type="domain" description="N-acetyltransferase" evidence="1">
    <location>
        <begin position="76"/>
        <end position="226"/>
    </location>
</feature>
<accession>A0A2S6GPB0</accession>
<proteinExistence type="predicted"/>
<evidence type="ECO:0000313" key="3">
    <source>
        <dbReference type="Proteomes" id="UP000239203"/>
    </source>
</evidence>
<reference evidence="2 3" key="1">
    <citation type="submission" date="2018-02" db="EMBL/GenBank/DDBJ databases">
        <title>Genomic Encyclopedia of Archaeal and Bacterial Type Strains, Phase II (KMG-II): from individual species to whole genera.</title>
        <authorList>
            <person name="Goeker M."/>
        </authorList>
    </citation>
    <scope>NUCLEOTIDE SEQUENCE [LARGE SCALE GENOMIC DNA]</scope>
    <source>
        <strain evidence="2 3">YU 961-1</strain>
    </source>
</reference>
<dbReference type="InterPro" id="IPR000182">
    <property type="entry name" value="GNAT_dom"/>
</dbReference>
<comment type="caution">
    <text evidence="2">The sequence shown here is derived from an EMBL/GenBank/DDBJ whole genome shotgun (WGS) entry which is preliminary data.</text>
</comment>
<gene>
    <name evidence="2" type="ORF">CLV40_10882</name>
</gene>